<keyword evidence="10" id="KW-1185">Reference proteome</keyword>
<dbReference type="GO" id="GO:0008233">
    <property type="term" value="F:peptidase activity"/>
    <property type="evidence" value="ECO:0007669"/>
    <property type="project" value="UniProtKB-KW"/>
</dbReference>
<evidence type="ECO:0000256" key="5">
    <source>
        <dbReference type="ARBA" id="ARBA00023124"/>
    </source>
</evidence>
<reference evidence="9 10" key="1">
    <citation type="submission" date="2019-06" db="EMBL/GenBank/DDBJ databases">
        <title>Lysobacter alkalisoli sp. nov. isolated from saline soil.</title>
        <authorList>
            <person name="Sun J.-Q."/>
            <person name="Xu L."/>
        </authorList>
    </citation>
    <scope>NUCLEOTIDE SEQUENCE [LARGE SCALE GENOMIC DNA]</scope>
    <source>
        <strain evidence="9 10">JCM 31130</strain>
    </source>
</reference>
<proteinExistence type="inferred from homology"/>
<keyword evidence="4 8" id="KW-0378">Hydrolase</keyword>
<dbReference type="InterPro" id="IPR003738">
    <property type="entry name" value="SRAP"/>
</dbReference>
<evidence type="ECO:0000256" key="7">
    <source>
        <dbReference type="ARBA" id="ARBA00023239"/>
    </source>
</evidence>
<dbReference type="GO" id="GO:0016829">
    <property type="term" value="F:lyase activity"/>
    <property type="evidence" value="ECO:0007669"/>
    <property type="project" value="UniProtKB-KW"/>
</dbReference>
<dbReference type="Pfam" id="PF02586">
    <property type="entry name" value="SRAP"/>
    <property type="match status" value="1"/>
</dbReference>
<evidence type="ECO:0000256" key="3">
    <source>
        <dbReference type="ARBA" id="ARBA00022763"/>
    </source>
</evidence>
<keyword evidence="5" id="KW-0190">Covalent protein-DNA linkage</keyword>
<dbReference type="Gene3D" id="3.90.1680.10">
    <property type="entry name" value="SOS response associated peptidase-like"/>
    <property type="match status" value="1"/>
</dbReference>
<sequence length="289" mass="32858">IMDIETYVKTYWGDDGRPVGRRPKVPRAAERDILEHGPPEVAELIRQWDAAEVDGLTRELFSQRKRVADGERALQAKATKKAAEDVRIGTNKVKAARRRLDTIAGKASEQDHRIYPGVYCPVLVIEGGKRQVKLMRYQCRPAGKPSLYDRKYPGTYNARRDNLEGFWKEQFGYRHGIMVADRFYENVEGPDGANQVLEFEPRTGEPMLVACLWSHWTDPKGKEPGLLSFAAITDEPEPEVAAAGHDRTIINIKPEHLEAWLQPDPADLAALYAIFDDKRHPFYEHRLAA</sequence>
<keyword evidence="3" id="KW-0227">DNA damage</keyword>
<dbReference type="GO" id="GO:0006508">
    <property type="term" value="P:proteolysis"/>
    <property type="evidence" value="ECO:0007669"/>
    <property type="project" value="UniProtKB-KW"/>
</dbReference>
<evidence type="ECO:0000313" key="9">
    <source>
        <dbReference type="EMBL" id="TQD51252.1"/>
    </source>
</evidence>
<dbReference type="InterPro" id="IPR036590">
    <property type="entry name" value="SRAP-like"/>
</dbReference>
<comment type="similarity">
    <text evidence="1 8">Belongs to the SOS response-associated peptidase family.</text>
</comment>
<organism evidence="9 10">
    <name type="scientific">Marilutibacter aestuarii</name>
    <dbReference type="NCBI Taxonomy" id="1706195"/>
    <lineage>
        <taxon>Bacteria</taxon>
        <taxon>Pseudomonadati</taxon>
        <taxon>Pseudomonadota</taxon>
        <taxon>Gammaproteobacteria</taxon>
        <taxon>Lysobacterales</taxon>
        <taxon>Lysobacteraceae</taxon>
        <taxon>Marilutibacter</taxon>
    </lineage>
</organism>
<evidence type="ECO:0000256" key="6">
    <source>
        <dbReference type="ARBA" id="ARBA00023125"/>
    </source>
</evidence>
<name>A0A508AZD4_9GAMM</name>
<evidence type="ECO:0000313" key="10">
    <source>
        <dbReference type="Proteomes" id="UP000318212"/>
    </source>
</evidence>
<keyword evidence="6" id="KW-0238">DNA-binding</keyword>
<feature type="non-terminal residue" evidence="9">
    <location>
        <position position="1"/>
    </location>
</feature>
<dbReference type="PANTHER" id="PTHR13604">
    <property type="entry name" value="DC12-RELATED"/>
    <property type="match status" value="1"/>
</dbReference>
<dbReference type="GO" id="GO:0003697">
    <property type="term" value="F:single-stranded DNA binding"/>
    <property type="evidence" value="ECO:0007669"/>
    <property type="project" value="InterPro"/>
</dbReference>
<dbReference type="OrthoDB" id="107650at2"/>
<dbReference type="RefSeq" id="WP_141517142.1">
    <property type="nucleotide sequence ID" value="NZ_VICE01000014.1"/>
</dbReference>
<keyword evidence="7" id="KW-0456">Lyase</keyword>
<keyword evidence="2 8" id="KW-0645">Protease</keyword>
<dbReference type="Proteomes" id="UP000318212">
    <property type="component" value="Unassembled WGS sequence"/>
</dbReference>
<evidence type="ECO:0000256" key="8">
    <source>
        <dbReference type="RuleBase" id="RU364100"/>
    </source>
</evidence>
<dbReference type="SUPFAM" id="SSF143081">
    <property type="entry name" value="BB1717-like"/>
    <property type="match status" value="1"/>
</dbReference>
<evidence type="ECO:0000256" key="1">
    <source>
        <dbReference type="ARBA" id="ARBA00008136"/>
    </source>
</evidence>
<dbReference type="EC" id="3.4.-.-" evidence="8"/>
<dbReference type="GO" id="GO:0106300">
    <property type="term" value="P:protein-DNA covalent cross-linking repair"/>
    <property type="evidence" value="ECO:0007669"/>
    <property type="project" value="InterPro"/>
</dbReference>
<protein>
    <recommendedName>
        <fullName evidence="8">Abasic site processing protein</fullName>
        <ecNumber evidence="8">3.4.-.-</ecNumber>
    </recommendedName>
</protein>
<dbReference type="EMBL" id="VICE01000014">
    <property type="protein sequence ID" value="TQD51252.1"/>
    <property type="molecule type" value="Genomic_DNA"/>
</dbReference>
<accession>A0A508AZD4</accession>
<comment type="caution">
    <text evidence="9">The sequence shown here is derived from an EMBL/GenBank/DDBJ whole genome shotgun (WGS) entry which is preliminary data.</text>
</comment>
<dbReference type="AlphaFoldDB" id="A0A508AZD4"/>
<dbReference type="PANTHER" id="PTHR13604:SF0">
    <property type="entry name" value="ABASIC SITE PROCESSING PROTEIN HMCES"/>
    <property type="match status" value="1"/>
</dbReference>
<evidence type="ECO:0000256" key="2">
    <source>
        <dbReference type="ARBA" id="ARBA00022670"/>
    </source>
</evidence>
<evidence type="ECO:0000256" key="4">
    <source>
        <dbReference type="ARBA" id="ARBA00022801"/>
    </source>
</evidence>
<gene>
    <name evidence="9" type="ORF">FKV25_02130</name>
</gene>